<proteinExistence type="inferred from homology"/>
<dbReference type="Gene3D" id="3.30.465.10">
    <property type="match status" value="2"/>
</dbReference>
<feature type="non-terminal residue" evidence="4">
    <location>
        <position position="1"/>
    </location>
</feature>
<dbReference type="PANTHER" id="PTHR47751:SF2">
    <property type="entry name" value="DLTD N-TERMINAL DOMAIN PROTEIN (AFU_ORTHOLOGUE AFUA_8G00380)-RELATED"/>
    <property type="match status" value="1"/>
</dbReference>
<dbReference type="Gene3D" id="3.40.50.1820">
    <property type="entry name" value="alpha/beta hydrolase"/>
    <property type="match status" value="1"/>
</dbReference>
<dbReference type="PANTHER" id="PTHR47751">
    <property type="entry name" value="SUPERFAMILY HYDROLASE, PUTATIVE (AFU_ORTHOLOGUE AFUA_2G16580)-RELATED"/>
    <property type="match status" value="1"/>
</dbReference>
<name>A0A3E2GWF7_SCYLI</name>
<sequence>MASPESVQFKTLDGLTLKALLYPANQKGPAIIMTPGFNFTKEMFVAEIAEYFQKAGFTTLTYDPRSIGESEGSPRNEIDPVKNAEDYHDALTFLKGHPLVDVKKIAFWGFSFSGMVALTAAALDKRAKAVVAVAPLSIFDFPSNKWPHILAKAMKDRESQLSGNKAFYIPMITEDGENPAGFGSGIDKEGFKLIAGAKTLVPNFKLPTTLTSYYHIAAWQPLNLMQHVSPTPVMVVTPENDAVSPADKQKRLIFDCFAGQKRHIVVPNKGHMDVLSGDDFSRVLDEQINFLRVNLLAFSGLSTDSFGVSASTSPNCKYIPGDVGWPVKSDWDALNATVGGRLITTIPIAHVCHDPAYVNQTCNIIREAWGLPDLQVPQPAEILAPIFQNHTCDPYSPVSKPCTLGNYVSYSINVSNVADVIAGLKFAQKHNVRLVVKNTGHDFFGKSVGKGGLALWTHNLNSMEIVPQYESENYSGPALKMGAGIMGGNVSTFTNKYGYRTTVGDCPMVGLAGGWAQGGGVAMLSGLYGLGADNVLEWEVVTVDGEHLIATPSQNPDLYWAMSGGGGGSYAVAISMTMRVFEDGPIGRASFVISNITTGSTDAFWEAVNTFHSHLQPIVDNQGISVTYIVVANSLVVLPITAANRTATEVTEILAPLTNALGAQGLSLSEIGFTVATAPSYLSHYNETVGPELYAATSNSITSGRMISRDNLANNVTAIGNAMRNITADGHFQLLCTAFNANGLIPKVSANSVHPAWQNTLSNCVISGTWDWSIPFEEMLQRQAELTNIATPELEAATPGSAIYLNEANYQQPDWQEQFYGANYPTLRAIKKVRDPKNLFYGITAVGSEAWEADSEGRLFKTSSATIS</sequence>
<dbReference type="AlphaFoldDB" id="A0A3E2GWF7"/>
<dbReference type="SUPFAM" id="SSF53474">
    <property type="entry name" value="alpha/beta-Hydrolases"/>
    <property type="match status" value="1"/>
</dbReference>
<dbReference type="Pfam" id="PF12697">
    <property type="entry name" value="Abhydrolase_6"/>
    <property type="match status" value="1"/>
</dbReference>
<dbReference type="InterPro" id="IPR051411">
    <property type="entry name" value="Polyketide_trans_af380"/>
</dbReference>
<dbReference type="InterPro" id="IPR029058">
    <property type="entry name" value="AB_hydrolase_fold"/>
</dbReference>
<feature type="domain" description="FAD-binding PCMH-type" evidence="3">
    <location>
        <begin position="404"/>
        <end position="583"/>
    </location>
</feature>
<dbReference type="OMA" id="HILAKAM"/>
<dbReference type="Pfam" id="PF01565">
    <property type="entry name" value="FAD_binding_4"/>
    <property type="match status" value="1"/>
</dbReference>
<feature type="non-terminal residue" evidence="4">
    <location>
        <position position="868"/>
    </location>
</feature>
<organism evidence="4 5">
    <name type="scientific">Scytalidium lignicola</name>
    <name type="common">Hyphomycete</name>
    <dbReference type="NCBI Taxonomy" id="5539"/>
    <lineage>
        <taxon>Eukaryota</taxon>
        <taxon>Fungi</taxon>
        <taxon>Dikarya</taxon>
        <taxon>Ascomycota</taxon>
        <taxon>Pezizomycotina</taxon>
        <taxon>Leotiomycetes</taxon>
        <taxon>Leotiomycetes incertae sedis</taxon>
        <taxon>Scytalidium</taxon>
    </lineage>
</organism>
<dbReference type="Gene3D" id="1.10.10.800">
    <property type="match status" value="1"/>
</dbReference>
<dbReference type="InterPro" id="IPR012951">
    <property type="entry name" value="BBE"/>
</dbReference>
<evidence type="ECO:0000313" key="4">
    <source>
        <dbReference type="EMBL" id="RFU25357.1"/>
    </source>
</evidence>
<dbReference type="InterPro" id="IPR016166">
    <property type="entry name" value="FAD-bd_PCMH"/>
</dbReference>
<comment type="similarity">
    <text evidence="2">Belongs to the polyketide transferase af380 family.</text>
</comment>
<dbReference type="EMBL" id="NCSJ02000340">
    <property type="protein sequence ID" value="RFU25357.1"/>
    <property type="molecule type" value="Genomic_DNA"/>
</dbReference>
<dbReference type="InterPro" id="IPR016169">
    <property type="entry name" value="FAD-bd_PCMH_sub2"/>
</dbReference>
<comment type="similarity">
    <text evidence="1">Belongs to the oxygen-dependent FAD-linked oxidoreductase family.</text>
</comment>
<dbReference type="STRING" id="5539.A0A3E2GWF7"/>
<evidence type="ECO:0000259" key="3">
    <source>
        <dbReference type="PROSITE" id="PS51387"/>
    </source>
</evidence>
<dbReference type="GO" id="GO:0016491">
    <property type="term" value="F:oxidoreductase activity"/>
    <property type="evidence" value="ECO:0007669"/>
    <property type="project" value="InterPro"/>
</dbReference>
<keyword evidence="5" id="KW-1185">Reference proteome</keyword>
<dbReference type="SUPFAM" id="SSF56176">
    <property type="entry name" value="FAD-binding/transporter-associated domain-like"/>
    <property type="match status" value="1"/>
</dbReference>
<dbReference type="OrthoDB" id="9983560at2759"/>
<gene>
    <name evidence="4" type="ORF">B7463_g10990</name>
</gene>
<dbReference type="PROSITE" id="PS51387">
    <property type="entry name" value="FAD_PCMH"/>
    <property type="match status" value="1"/>
</dbReference>
<accession>A0A3E2GWF7</accession>
<protein>
    <recommendedName>
        <fullName evidence="3">FAD-binding PCMH-type domain-containing protein</fullName>
    </recommendedName>
</protein>
<dbReference type="Proteomes" id="UP000258309">
    <property type="component" value="Unassembled WGS sequence"/>
</dbReference>
<comment type="caution">
    <text evidence="4">The sequence shown here is derived from an EMBL/GenBank/DDBJ whole genome shotgun (WGS) entry which is preliminary data.</text>
</comment>
<dbReference type="InterPro" id="IPR000073">
    <property type="entry name" value="AB_hydrolase_1"/>
</dbReference>
<dbReference type="Pfam" id="PF08031">
    <property type="entry name" value="BBE"/>
    <property type="match status" value="1"/>
</dbReference>
<evidence type="ECO:0000256" key="1">
    <source>
        <dbReference type="ARBA" id="ARBA00005466"/>
    </source>
</evidence>
<dbReference type="InterPro" id="IPR036318">
    <property type="entry name" value="FAD-bd_PCMH-like_sf"/>
</dbReference>
<dbReference type="InterPro" id="IPR006094">
    <property type="entry name" value="Oxid_FAD_bind_N"/>
</dbReference>
<evidence type="ECO:0000256" key="2">
    <source>
        <dbReference type="ARBA" id="ARBA00029464"/>
    </source>
</evidence>
<reference evidence="4 5" key="1">
    <citation type="submission" date="2018-05" db="EMBL/GenBank/DDBJ databases">
        <title>Draft genome sequence of Scytalidium lignicola DSM 105466, a ubiquitous saprotrophic fungus.</title>
        <authorList>
            <person name="Buettner E."/>
            <person name="Gebauer A.M."/>
            <person name="Hofrichter M."/>
            <person name="Liers C."/>
            <person name="Kellner H."/>
        </authorList>
    </citation>
    <scope>NUCLEOTIDE SEQUENCE [LARGE SCALE GENOMIC DNA]</scope>
    <source>
        <strain evidence="4 5">DSM 105466</strain>
    </source>
</reference>
<evidence type="ECO:0000313" key="5">
    <source>
        <dbReference type="Proteomes" id="UP000258309"/>
    </source>
</evidence>
<dbReference type="GO" id="GO:0071949">
    <property type="term" value="F:FAD binding"/>
    <property type="evidence" value="ECO:0007669"/>
    <property type="project" value="InterPro"/>
</dbReference>